<dbReference type="InterPro" id="IPR038071">
    <property type="entry name" value="UROD/MetE-like_sf"/>
</dbReference>
<feature type="domain" description="Cobalamin-independent methionine synthase MetE C-terminal/archaeal" evidence="1">
    <location>
        <begin position="171"/>
        <end position="348"/>
    </location>
</feature>
<dbReference type="CDD" id="cd03311">
    <property type="entry name" value="CIMS_C_terminal_like"/>
    <property type="match status" value="1"/>
</dbReference>
<comment type="caution">
    <text evidence="2">The sequence shown here is derived from an EMBL/GenBank/DDBJ whole genome shotgun (WGS) entry which is preliminary data.</text>
</comment>
<evidence type="ECO:0000259" key="1">
    <source>
        <dbReference type="Pfam" id="PF01717"/>
    </source>
</evidence>
<dbReference type="GO" id="GO:0009086">
    <property type="term" value="P:methionine biosynthetic process"/>
    <property type="evidence" value="ECO:0007669"/>
    <property type="project" value="InterPro"/>
</dbReference>
<protein>
    <submittedName>
        <fullName evidence="2">Epoxyalkane--coenzyme M transferase</fullName>
    </submittedName>
</protein>
<dbReference type="Pfam" id="PF01717">
    <property type="entry name" value="Meth_synt_2"/>
    <property type="match status" value="1"/>
</dbReference>
<dbReference type="GO" id="GO:0003871">
    <property type="term" value="F:5-methyltetrahydropteroyltriglutamate-homocysteine S-methyltransferase activity"/>
    <property type="evidence" value="ECO:0007669"/>
    <property type="project" value="InterPro"/>
</dbReference>
<dbReference type="RefSeq" id="WP_140852253.1">
    <property type="nucleotide sequence ID" value="NZ_RCZC01000009.1"/>
</dbReference>
<dbReference type="SUPFAM" id="SSF51726">
    <property type="entry name" value="UROD/MetE-like"/>
    <property type="match status" value="1"/>
</dbReference>
<dbReference type="Proteomes" id="UP000319931">
    <property type="component" value="Unassembled WGS sequence"/>
</dbReference>
<dbReference type="OrthoDB" id="244285at2"/>
<proteinExistence type="predicted"/>
<gene>
    <name evidence="2" type="ORF">EAH76_21145</name>
</gene>
<dbReference type="AlphaFoldDB" id="A0A502FFU5"/>
<dbReference type="Gene3D" id="3.20.20.210">
    <property type="match status" value="1"/>
</dbReference>
<sequence length="383" mass="41761">MADRILTTHVGSLPRDKAVTDLIFAHERDEPIDPGEFDRVVGAAVDACVARQVAVGIDLVSDGEMSKISYATYIKDRITGFAGDSARTPPADLEAFPGFLARQAAAGGTPTYRRPRCVAEIAPLTLQPLHDDVARLDHAVHLHAPHGAFMNAASPGVIALFQPNDFYPTQDAYLEALAEAMRPEYEAICAAGLILQLDSPDLGLGRHMMYKDRSDADYLGLIGQHVEVLNHALRNVPASQVRMHVCWGNYEGPHHCDVEMAVILPTLMRAKPQGLLFETSNPRHQHDWQAFTDMVTLIPEDRVLIPGVIDSTTNFVEHPKVVAQRIEQYVDIVGRERVIAGTDCGFSTFAGFGAIDPDIVYAKLAALADGATIASERIWARAA</sequence>
<reference evidence="2 3" key="1">
    <citation type="journal article" date="2019" name="Environ. Microbiol.">
        <title>Species interactions and distinct microbial communities in high Arctic permafrost affected cryosols are associated with the CH4 and CO2 gas fluxes.</title>
        <authorList>
            <person name="Altshuler I."/>
            <person name="Hamel J."/>
            <person name="Turney S."/>
            <person name="Magnuson E."/>
            <person name="Levesque R."/>
            <person name="Greer C."/>
            <person name="Whyte L.G."/>
        </authorList>
    </citation>
    <scope>NUCLEOTIDE SEQUENCE [LARGE SCALE GENOMIC DNA]</scope>
    <source>
        <strain evidence="2 3">E6.1</strain>
    </source>
</reference>
<accession>A0A502FFU5</accession>
<dbReference type="GO" id="GO:0008270">
    <property type="term" value="F:zinc ion binding"/>
    <property type="evidence" value="ECO:0007669"/>
    <property type="project" value="InterPro"/>
</dbReference>
<dbReference type="InterPro" id="IPR002629">
    <property type="entry name" value="Met_Synth_C/arc"/>
</dbReference>
<organism evidence="2 3">
    <name type="scientific">Sphingomonas glacialis</name>
    <dbReference type="NCBI Taxonomy" id="658225"/>
    <lineage>
        <taxon>Bacteria</taxon>
        <taxon>Pseudomonadati</taxon>
        <taxon>Pseudomonadota</taxon>
        <taxon>Alphaproteobacteria</taxon>
        <taxon>Sphingomonadales</taxon>
        <taxon>Sphingomonadaceae</taxon>
        <taxon>Sphingomonas</taxon>
    </lineage>
</organism>
<dbReference type="PANTHER" id="PTHR43844:SF2">
    <property type="entry name" value="SYNTHASE, VITAMIN-B12 INDEPENDENT, PUTATIVE (AFU_ORTHOLOGUE AFUA_3G12060)-RELATED"/>
    <property type="match status" value="1"/>
</dbReference>
<evidence type="ECO:0000313" key="2">
    <source>
        <dbReference type="EMBL" id="TPG48310.1"/>
    </source>
</evidence>
<dbReference type="PANTHER" id="PTHR43844">
    <property type="entry name" value="METHIONINE SYNTHASE"/>
    <property type="match status" value="1"/>
</dbReference>
<dbReference type="EMBL" id="RCZC01000009">
    <property type="protein sequence ID" value="TPG48310.1"/>
    <property type="molecule type" value="Genomic_DNA"/>
</dbReference>
<keyword evidence="3" id="KW-1185">Reference proteome</keyword>
<name>A0A502FFU5_9SPHN</name>
<evidence type="ECO:0000313" key="3">
    <source>
        <dbReference type="Proteomes" id="UP000319931"/>
    </source>
</evidence>
<keyword evidence="2" id="KW-0808">Transferase</keyword>